<accession>A0A699IIS1</accession>
<protein>
    <submittedName>
        <fullName evidence="1">Uncharacterized protein</fullName>
    </submittedName>
</protein>
<proteinExistence type="predicted"/>
<reference evidence="1" key="1">
    <citation type="journal article" date="2019" name="Sci. Rep.">
        <title>Draft genome of Tanacetum cinerariifolium, the natural source of mosquito coil.</title>
        <authorList>
            <person name="Yamashiro T."/>
            <person name="Shiraishi A."/>
            <person name="Satake H."/>
            <person name="Nakayama K."/>
        </authorList>
    </citation>
    <scope>NUCLEOTIDE SEQUENCE</scope>
</reference>
<comment type="caution">
    <text evidence="1">The sequence shown here is derived from an EMBL/GenBank/DDBJ whole genome shotgun (WGS) entry which is preliminary data.</text>
</comment>
<dbReference type="EMBL" id="BKCJ010307296">
    <property type="protein sequence ID" value="GEZ66526.1"/>
    <property type="molecule type" value="Genomic_DNA"/>
</dbReference>
<organism evidence="1">
    <name type="scientific">Tanacetum cinerariifolium</name>
    <name type="common">Dalmatian daisy</name>
    <name type="synonym">Chrysanthemum cinerariifolium</name>
    <dbReference type="NCBI Taxonomy" id="118510"/>
    <lineage>
        <taxon>Eukaryota</taxon>
        <taxon>Viridiplantae</taxon>
        <taxon>Streptophyta</taxon>
        <taxon>Embryophyta</taxon>
        <taxon>Tracheophyta</taxon>
        <taxon>Spermatophyta</taxon>
        <taxon>Magnoliopsida</taxon>
        <taxon>eudicotyledons</taxon>
        <taxon>Gunneridae</taxon>
        <taxon>Pentapetalae</taxon>
        <taxon>asterids</taxon>
        <taxon>campanulids</taxon>
        <taxon>Asterales</taxon>
        <taxon>Asteraceae</taxon>
        <taxon>Asteroideae</taxon>
        <taxon>Anthemideae</taxon>
        <taxon>Anthemidinae</taxon>
        <taxon>Tanacetum</taxon>
    </lineage>
</organism>
<name>A0A699IIS1_TANCI</name>
<evidence type="ECO:0000313" key="1">
    <source>
        <dbReference type="EMBL" id="GEZ66526.1"/>
    </source>
</evidence>
<dbReference type="AlphaFoldDB" id="A0A699IIS1"/>
<gene>
    <name evidence="1" type="ORF">Tci_538499</name>
</gene>
<sequence>MEPVIGLGGVGLGKLVLQEKDVAVEEKVVLPVEVLVLPVEEEVLGLPIEGLAGEEDPVERGCPEIIATCVDYLEASPWEEAEHKDILKIILGWVL</sequence>